<dbReference type="EMBL" id="KV441392">
    <property type="protein sequence ID" value="OAF60150.1"/>
    <property type="molecule type" value="Genomic_DNA"/>
</dbReference>
<dbReference type="GeneID" id="36285864"/>
<dbReference type="AlphaFoldDB" id="A0A177AEB4"/>
<accession>A0A177AEB4</accession>
<proteinExistence type="predicted"/>
<dbReference type="RefSeq" id="XP_024325432.1">
    <property type="nucleotide sequence ID" value="XM_024466440.1"/>
</dbReference>
<protein>
    <submittedName>
        <fullName evidence="1">Uncharacterized protein</fullName>
    </submittedName>
</protein>
<dbReference type="Proteomes" id="UP000077154">
    <property type="component" value="Unassembled WGS sequence"/>
</dbReference>
<sequence>MSINDPENVVDVLTQCKIWQPWRKLPSVLQVQTYPRLRRRFLFKTRHAFGKNGYTKKDSALIRATNGRKKWHGQLVSTKEMSRLARPMLSDGLSLMAGSTLPTKSTGTTNWNLW</sequence>
<name>A0A177AEB4_9PEZI</name>
<organism evidence="1">
    <name type="scientific">Pseudogymnoascus destructans</name>
    <dbReference type="NCBI Taxonomy" id="655981"/>
    <lineage>
        <taxon>Eukaryota</taxon>
        <taxon>Fungi</taxon>
        <taxon>Dikarya</taxon>
        <taxon>Ascomycota</taxon>
        <taxon>Pezizomycotina</taxon>
        <taxon>Leotiomycetes</taxon>
        <taxon>Thelebolales</taxon>
        <taxon>Thelebolaceae</taxon>
        <taxon>Pseudogymnoascus</taxon>
    </lineage>
</organism>
<reference evidence="1" key="1">
    <citation type="submission" date="2016-03" db="EMBL/GenBank/DDBJ databases">
        <title>Updated assembly of Pseudogymnoascus destructans, the fungus causing white-nose syndrome of bats.</title>
        <authorList>
            <person name="Palmer J.M."/>
            <person name="Drees K.P."/>
            <person name="Foster J.T."/>
            <person name="Lindner D.L."/>
        </authorList>
    </citation>
    <scope>NUCLEOTIDE SEQUENCE [LARGE SCALE GENOMIC DNA]</scope>
    <source>
        <strain evidence="1">20631-21</strain>
    </source>
</reference>
<gene>
    <name evidence="1" type="ORF">VC83_02785</name>
</gene>
<evidence type="ECO:0000313" key="1">
    <source>
        <dbReference type="EMBL" id="OAF60150.1"/>
    </source>
</evidence>